<dbReference type="RefSeq" id="WP_220111008.1">
    <property type="nucleotide sequence ID" value="NZ_JAHZST010000015.1"/>
</dbReference>
<accession>A0ABS7E7D9</accession>
<gene>
    <name evidence="2" type="ORF">K0625_18345</name>
</gene>
<reference evidence="2 3" key="1">
    <citation type="submission" date="2021-07" db="EMBL/GenBank/DDBJ databases">
        <title>Shewanella sp. nov, isolated from SCS.</title>
        <authorList>
            <person name="Cao W.R."/>
        </authorList>
    </citation>
    <scope>NUCLEOTIDE SEQUENCE [LARGE SCALE GENOMIC DNA]</scope>
    <source>
        <strain evidence="2 3">NR704-98</strain>
    </source>
</reference>
<keyword evidence="3" id="KW-1185">Reference proteome</keyword>
<protein>
    <submittedName>
        <fullName evidence="2">Uncharacterized protein</fullName>
    </submittedName>
</protein>
<dbReference type="Proteomes" id="UP001195963">
    <property type="component" value="Unassembled WGS sequence"/>
</dbReference>
<keyword evidence="1" id="KW-0732">Signal</keyword>
<comment type="caution">
    <text evidence="2">The sequence shown here is derived from an EMBL/GenBank/DDBJ whole genome shotgun (WGS) entry which is preliminary data.</text>
</comment>
<evidence type="ECO:0000256" key="1">
    <source>
        <dbReference type="SAM" id="SignalP"/>
    </source>
</evidence>
<feature type="signal peptide" evidence="1">
    <location>
        <begin position="1"/>
        <end position="32"/>
    </location>
</feature>
<sequence>MSENTMSRRKAIKLMGNVTAAGIVLSSTSVSASSALLSGGADTASLNSEEYLAHLLSRKFANSKQVTQAEIKLFSKRYIEHQGEKFDPRVSLKTPLDELNLMREFVMSVKYRAV</sequence>
<dbReference type="EMBL" id="JAHZST010000015">
    <property type="protein sequence ID" value="MBW8185604.1"/>
    <property type="molecule type" value="Genomic_DNA"/>
</dbReference>
<organism evidence="2 3">
    <name type="scientific">Shewanella nanhaiensis</name>
    <dbReference type="NCBI Taxonomy" id="2864872"/>
    <lineage>
        <taxon>Bacteria</taxon>
        <taxon>Pseudomonadati</taxon>
        <taxon>Pseudomonadota</taxon>
        <taxon>Gammaproteobacteria</taxon>
        <taxon>Alteromonadales</taxon>
        <taxon>Shewanellaceae</taxon>
        <taxon>Shewanella</taxon>
    </lineage>
</organism>
<name>A0ABS7E7D9_9GAMM</name>
<proteinExistence type="predicted"/>
<feature type="chain" id="PRO_5045523248" evidence="1">
    <location>
        <begin position="33"/>
        <end position="114"/>
    </location>
</feature>
<dbReference type="PROSITE" id="PS51318">
    <property type="entry name" value="TAT"/>
    <property type="match status" value="1"/>
</dbReference>
<dbReference type="InterPro" id="IPR006311">
    <property type="entry name" value="TAT_signal"/>
</dbReference>
<evidence type="ECO:0000313" key="3">
    <source>
        <dbReference type="Proteomes" id="UP001195963"/>
    </source>
</evidence>
<evidence type="ECO:0000313" key="2">
    <source>
        <dbReference type="EMBL" id="MBW8185604.1"/>
    </source>
</evidence>